<protein>
    <recommendedName>
        <fullName evidence="2">Leucine-rich repeat protein</fullName>
    </recommendedName>
</protein>
<gene>
    <name evidence="1" type="ORF">Harvfovirus29_9</name>
</gene>
<accession>A0A3G5A2K1</accession>
<organism evidence="1">
    <name type="scientific">Harvfovirus sp</name>
    <dbReference type="NCBI Taxonomy" id="2487768"/>
    <lineage>
        <taxon>Viruses</taxon>
        <taxon>Varidnaviria</taxon>
        <taxon>Bamfordvirae</taxon>
        <taxon>Nucleocytoviricota</taxon>
        <taxon>Megaviricetes</taxon>
        <taxon>Imitervirales</taxon>
        <taxon>Mimiviridae</taxon>
        <taxon>Klosneuvirinae</taxon>
    </lineage>
</organism>
<reference evidence="1" key="1">
    <citation type="submission" date="2018-10" db="EMBL/GenBank/DDBJ databases">
        <title>Hidden diversity of soil giant viruses.</title>
        <authorList>
            <person name="Schulz F."/>
            <person name="Alteio L."/>
            <person name="Goudeau D."/>
            <person name="Ryan E.M."/>
            <person name="Malmstrom R.R."/>
            <person name="Blanchard J."/>
            <person name="Woyke T."/>
        </authorList>
    </citation>
    <scope>NUCLEOTIDE SEQUENCE</scope>
    <source>
        <strain evidence="1">HAV1</strain>
    </source>
</reference>
<evidence type="ECO:0000313" key="1">
    <source>
        <dbReference type="EMBL" id="AYV81360.1"/>
    </source>
</evidence>
<name>A0A3G5A2K1_9VIRU</name>
<dbReference type="SUPFAM" id="SSF52047">
    <property type="entry name" value="RNI-like"/>
    <property type="match status" value="1"/>
</dbReference>
<dbReference type="EMBL" id="MK072271">
    <property type="protein sequence ID" value="AYV81360.1"/>
    <property type="molecule type" value="Genomic_DNA"/>
</dbReference>
<sequence length="437" mass="49697">MHKQFPKAKLSIERDYNVIIPLLEPYAFAQITSLDLSRPWMEPERPYTYNSLKVDLTQMPNLTHLTVNPHIKPEILALTKIPSIKFPSNYPVTKRLLTQLTDLRELNLDPNLSSDDLSSLPITSLSLNGETPLSLETFRSLKLTELTTSSENLNLLADEIIQTKYTILTTLALTLREHHPIWFKPISKMTCLKKLTLDCAESFPDEKCLINLTNLTYLRIYTDVDSVHIPHLPRLETFILYRYRLLLQDIPLEFPSCPLDNLTHLKIIGYKIKLKNHLVPNLTSLDYNQHEPSESKLSELKRLTKLTIINNEAKSKLIDITSLNSLVSLVIGGGYYHSCPMSHANIMFAQGSDNIVNHTLETLTITGNEIRGINDHLLVGFPNLRVVSLRCCVPELTSSCFERLPNLSLLKIHPSNTLDTKSISLLRARGVIIKYCL</sequence>
<proteinExistence type="predicted"/>
<dbReference type="InterPro" id="IPR032675">
    <property type="entry name" value="LRR_dom_sf"/>
</dbReference>
<evidence type="ECO:0008006" key="2">
    <source>
        <dbReference type="Google" id="ProtNLM"/>
    </source>
</evidence>
<dbReference type="Gene3D" id="3.80.10.10">
    <property type="entry name" value="Ribonuclease Inhibitor"/>
    <property type="match status" value="1"/>
</dbReference>